<dbReference type="Gene3D" id="3.40.630.30">
    <property type="match status" value="1"/>
</dbReference>
<comment type="caution">
    <text evidence="2">The sequence shown here is derived from an EMBL/GenBank/DDBJ whole genome shotgun (WGS) entry which is preliminary data.</text>
</comment>
<dbReference type="AlphaFoldDB" id="A0A4R7ELX8"/>
<name>A0A4R7ELX8_9FLAO</name>
<dbReference type="Proteomes" id="UP000295215">
    <property type="component" value="Unassembled WGS sequence"/>
</dbReference>
<evidence type="ECO:0000313" key="2">
    <source>
        <dbReference type="EMBL" id="TDS51268.1"/>
    </source>
</evidence>
<proteinExistence type="predicted"/>
<organism evidence="2 3">
    <name type="scientific">Myroides indicus</name>
    <dbReference type="NCBI Taxonomy" id="1323422"/>
    <lineage>
        <taxon>Bacteria</taxon>
        <taxon>Pseudomonadati</taxon>
        <taxon>Bacteroidota</taxon>
        <taxon>Flavobacteriia</taxon>
        <taxon>Flavobacteriales</taxon>
        <taxon>Flavobacteriaceae</taxon>
        <taxon>Myroides</taxon>
    </lineage>
</organism>
<dbReference type="PANTHER" id="PTHR43792">
    <property type="entry name" value="GNAT FAMILY, PUTATIVE (AFU_ORTHOLOGUE AFUA_3G00765)-RELATED-RELATED"/>
    <property type="match status" value="1"/>
</dbReference>
<dbReference type="RefSeq" id="WP_317128294.1">
    <property type="nucleotide sequence ID" value="NZ_SOAG01000039.1"/>
</dbReference>
<dbReference type="EMBL" id="SOAG01000039">
    <property type="protein sequence ID" value="TDS51268.1"/>
    <property type="molecule type" value="Genomic_DNA"/>
</dbReference>
<dbReference type="Pfam" id="PF13302">
    <property type="entry name" value="Acetyltransf_3"/>
    <property type="match status" value="1"/>
</dbReference>
<evidence type="ECO:0000259" key="1">
    <source>
        <dbReference type="PROSITE" id="PS51186"/>
    </source>
</evidence>
<dbReference type="GO" id="GO:0008999">
    <property type="term" value="F:protein-N-terminal-alanine acetyltransferase activity"/>
    <property type="evidence" value="ECO:0007669"/>
    <property type="project" value="TreeGrafter"/>
</dbReference>
<accession>A0A4R7ELX8</accession>
<dbReference type="GO" id="GO:0005737">
    <property type="term" value="C:cytoplasm"/>
    <property type="evidence" value="ECO:0007669"/>
    <property type="project" value="TreeGrafter"/>
</dbReference>
<keyword evidence="3" id="KW-1185">Reference proteome</keyword>
<gene>
    <name evidence="2" type="ORF">C8P70_13913</name>
</gene>
<evidence type="ECO:0000313" key="3">
    <source>
        <dbReference type="Proteomes" id="UP000295215"/>
    </source>
</evidence>
<protein>
    <submittedName>
        <fullName evidence="2">Ribosomal-protein-alanine N-acetyltransferase</fullName>
    </submittedName>
</protein>
<dbReference type="SUPFAM" id="SSF55729">
    <property type="entry name" value="Acyl-CoA N-acyltransferases (Nat)"/>
    <property type="match status" value="1"/>
</dbReference>
<dbReference type="InterPro" id="IPR000182">
    <property type="entry name" value="GNAT_dom"/>
</dbReference>
<reference evidence="2 3" key="1">
    <citation type="submission" date="2019-03" db="EMBL/GenBank/DDBJ databases">
        <title>Genomic Encyclopedia of Archaeal and Bacterial Type Strains, Phase II (KMG-II): from individual species to whole genera.</title>
        <authorList>
            <person name="Goeker M."/>
        </authorList>
    </citation>
    <scope>NUCLEOTIDE SEQUENCE [LARGE SCALE GENOMIC DNA]</scope>
    <source>
        <strain evidence="2 3">DSM 28213</strain>
    </source>
</reference>
<dbReference type="PROSITE" id="PS51186">
    <property type="entry name" value="GNAT"/>
    <property type="match status" value="1"/>
</dbReference>
<dbReference type="InterPro" id="IPR016181">
    <property type="entry name" value="Acyl_CoA_acyltransferase"/>
</dbReference>
<feature type="domain" description="N-acetyltransferase" evidence="1">
    <location>
        <begin position="15"/>
        <end position="172"/>
    </location>
</feature>
<sequence>MMNFDTFPDITTERLQLRQIQTSDAEALFSYFSKDEVTQFFDLPTFKTIQEAHDLIKSWHERYSRNDSIRWAICLKNQPEKLIGTCGFHNFSPENFRAEMGYELHPDHWRKGMMTEAIRAIIPFGFNTFRLNRIEAFIDPDNVSSRKLLEKVNFDSEGVLHDYFFEKGTFVDAEIFALLRKNQYRLSAAR</sequence>
<keyword evidence="2" id="KW-0808">Transferase</keyword>
<dbReference type="InterPro" id="IPR051531">
    <property type="entry name" value="N-acetyltransferase"/>
</dbReference>
<dbReference type="PANTHER" id="PTHR43792:SF9">
    <property type="entry name" value="RIBOSOMAL-PROTEIN-ALANINE ACETYLTRANSFERASE"/>
    <property type="match status" value="1"/>
</dbReference>